<feature type="domain" description="Fibronectin type-III" evidence="4">
    <location>
        <begin position="4559"/>
        <end position="4665"/>
    </location>
</feature>
<dbReference type="GO" id="GO:0016020">
    <property type="term" value="C:membrane"/>
    <property type="evidence" value="ECO:0007669"/>
    <property type="project" value="UniProtKB-SubCell"/>
</dbReference>
<feature type="compositionally biased region" description="Low complexity" evidence="2">
    <location>
        <begin position="415"/>
        <end position="436"/>
    </location>
</feature>
<feature type="domain" description="Fibronectin type-III" evidence="4">
    <location>
        <begin position="3236"/>
        <end position="3339"/>
    </location>
</feature>
<evidence type="ECO:0000256" key="2">
    <source>
        <dbReference type="SAM" id="MobiDB-lite"/>
    </source>
</evidence>
<feature type="chain" id="PRO_5039423422" evidence="3">
    <location>
        <begin position="28"/>
        <end position="4976"/>
    </location>
</feature>
<dbReference type="Pfam" id="PF12245">
    <property type="entry name" value="Big_3_2"/>
    <property type="match status" value="1"/>
</dbReference>
<feature type="domain" description="Fibronectin type-III" evidence="4">
    <location>
        <begin position="3456"/>
        <end position="3561"/>
    </location>
</feature>
<dbReference type="SMART" id="SM00060">
    <property type="entry name" value="FN3"/>
    <property type="match status" value="32"/>
</dbReference>
<feature type="domain" description="Fibronectin type-III" evidence="4">
    <location>
        <begin position="3679"/>
        <end position="3784"/>
    </location>
</feature>
<dbReference type="InterPro" id="IPR001119">
    <property type="entry name" value="SLH_dom"/>
</dbReference>
<protein>
    <submittedName>
        <fullName evidence="6">Fibronectin type III domain-containing protein</fullName>
    </submittedName>
</protein>
<dbReference type="InterPro" id="IPR003961">
    <property type="entry name" value="FN3_dom"/>
</dbReference>
<sequence>MSKKSFVSLILIIILMFTSIESANAQALEYLDTEGHWAEKEILKWSAEGLLQGYQGYFRPNDNITIAEVATIIDNLMKYQEVGQNTFADLKDTWYTEAVLKNVKAGTMTDVEGQLRVEELATRQEVVVMFAKAFGIDPTEGPTYFNDDKQIADTARGYILSFYNKGYIVGMPSGDFEPESNIRRASIVKIFDNILAEWVTEKGQVTGTYEGTVIINSPDVVLKDSTISGDLIIAPGVGEGEATINNTQVKGSFIVNGGGKNSITILGNSSFEGIIIKKQGDAVRVVAEEGIVVPEIVIAGQSNVIIDGKAEYKNVKVVGAESVEIRQGTAIKEIVVEAKAVAIDNLGKIENVQITEKAEGSVISGKGSIEEVLVKADNIKVEAEITKVIVEEGIKGTLVDGKEIEGGTQVDKKNTPVVVNPPSSGGSTPSTPTTPTDQVAPVITLTTNKLMSATVNVIAEQPDWTKYFSVTDNRDGAITVTASMISGTVDITKVGDYTITLNARDDAGNTASKTITFKMKDTYMAGDGLSAATAYEIESIEDLALIGSGYTDGSKQYALNSYYELVRDLDFESDDSYENPNIKDTRDRDGDGDVDETLKSALTALNSGKGFIPITMSNAGNIASPFTGTIDGNGHTISKLYINIPTHDEIGFIGRGDGATVKNLKMTNAKVTGQNRVGILVGNVNNGTITDSSAEGTLNIKAGLGGLLAGESQSSTIKNSSTKGSVNGIGTGPEFLNNMLGGLIGSSSDTEITNCHSLTNVKGLNDIGGLIGKDSNSKVDQSSSNGTINGKDRIGGLIGLSSGTTVENSNAKGTVTGTSDVGGLIGKIDGGIYQYNSSSATITGDASVGGLIGNIQTDSGNVGVLNSYATGNVTGKTKVGGLVGSYYQFPIRVITIAYCYSSGDVHGDPNYASSSGIGGLIGQTSSGTISNSIAYNNTITSKPGVANRFIGVTEGFETLQSNYAKSDMTINSVVGTSGTGSDVNGADVSVSQFSTAGFFTSTNNWSDKVWDFNYIWQINNGEMVPTHTKVSTRVDTTPPEISFGFSNVNPFYTLGQISTEPDWTGLFKVKDDLDGDITVTQAMITENVDITKAGVYPITINVSDAAGNSATATYDMRIMANVIPPVITVDTSKKTVFYKGVDTVKPDWKSYFTANDDADGPITIIDSMITDSVDLSTVGTYSIIVTCNDSSGNTGQKTISIEVKEDSVGPTVGNSGTISVSNIGTTGLTLNWIKATDNASIASNLIYEAYLSTSNNLDTVSNTETNGTLIGSASTDIATVNVTGLNPDTTYYFNIIVKDQIGNKSLYSTKTQKTSLIPDTEAPAVGNSGTMTITNVDVTGLTLNWTKATDNISASTALTYQAYYSTSNNLDTISNTETNGTPIGTASADIGTINVTGLSEDTTYYFNVIVTDEAGNESMYTAMSQKTNLTPDVEAPTVGNSGTITASNVAVTGLTLNWTKATDNRSAGTALTYQAYYSTSNNLDTVSNTETNGTPIGTSRADIATIDVTGLTEDTTYYFNVIVTDEAGNKSMYTSFSQKTNLSPDTTAPVTGNSGTITGSNVGANGLTLNWTKATDNRSLATALTYQVYYSTSNNLDTVSNTETNGTPIGTASTDIATIDVTGLSEDTTYYFNVIVSDEAGNKSLYTSQSQKTNLSPDTTAPVAGDSGAIAGSNVSASGLTLNWTKATDNRSLATALTYQVYYSTSNNLDTISNTERNGTPIGTASADIATINVTGLSEDTTYYFNVIVSDEAGNKSLYTSQSQKTNLSPDTTAPVVGDSGAIGGSNISASGLTLNWTKATDNKSAGTALTYQAYYSTSNNLDTVSNTETNGTPIGTASTDIATIDVTGLSEDTTYYFNVIVSDEAGNKSLYVSQSQKTNLSPDTTAPVVGNSGTIAGSNISANSITINWTKATDNRSLATALTYQVYYSTSNNIDTVSNMTTNGTAFASAAADIATINVTGLNSDTTYYFNVLVKDEAGNQAAYTMKSLATIDTVAPLAGNSGNMTVSNVDVTSLTLNWTKATDNKSAGTALTYQAYRSTSNNLDTISNTETNGTPIGTASTDIATIDVTGLSEDTTYYFNVIVSDEAGNKSLYTSQFQKTNLSPDTTAPVVGNSGTIAGSNISASGLTVNWTKATDNRSAASALTYQVYYSLSNNIDTVTNMTTNGTPFASAAADIASVNVTGLNSDTTYYFNVLVTDEAGNQAAYTTKSLATLDTVAPVAGNSGNMTVSNVDVTSLTLNWTKATDNKSASTALTYQAYYSTSNNLDTVSNTETNGTPIGTASADIATIDVTGLSEDTTYYFNVIVTDEAGNKSMYTSFSQKTNLSPDTTAPVVGNSGTIAGSNISASGLTLNWTKATDNRSLATALTYQVYYSISNNIDTVSNVTTNGTPFASAAADIASVNVTGLNSDTTYYFNVLVKDEAGNQAAYTTKSLATLDTVAPVVGNSGTMTVTNVAVTSLTLNWTKATDNKSAGTALTYQAYYSTSNNLDTVSNTETNGTPIGTASTDIVTIDVTGLSEDTTYYFNVIVTDEAGNKSLYTSQSQKTNLSPDTTAPIVGNSGAIAGSNISANGLTLSWAKATDNRSLATALTYQVYYSISNNIDTVSNVTTNGTAFGSAAADIATINVTGLNSDTTYYFNVLVKDEVGNQAAYNMQTLATLDTVAPVVGNSGTITVANVDVTGLTLNWTKATDNKSASTALTYQAYYSTSNNLDTVSNTETNGTPIGTSSVDIATIDVTGLNEDTIYYFNVIVTDEAGNKSMYTSFSQKTNLSPDATAPIVGNSGAIAGSNISANGLTLSWAKATDNRSLATALTYQVYYSISNNIDTVSNVTTNGTAFGSAAADIATINVTGLNSDTTYYFNVLVKDEVGNQAAYNMQTLATLDTVAPVVGNSGTITVANVDVTGLTLNWTKAIDNKSAGTALTYQAYRSTSNNLDTISNTETNGTPIGTASTDIATIDVTGLSEDTTYYFNVIVSDEAGNKSLYTSQSQKTNLSPDTTAPVAGDSGAIAGSNVSASGLTLIWMDATDNRSLATALAYQVYYSTSNNIDTATNMTTNGTPFGSPGDVGTIGGDIKTIDVTGLSPNTTYYFNVLVKDEAGNQAAYTTKSLATLDTVAPVAGNSGNMTVSNVDVTSLTLNWTKATDNKSASTALTYQAYYSISNNLNTVSNTETNGTPIGTASADIATIDVTGLNEDTTYYFNVIVTDEAGNKSMYTSFSQKTNLSPDTTAPVAGNSGTITGSNVGANGLTLNWTKATDNRSLATALTYQVYYSTSNNIDTVANVTTNGTPFASAVPDIASVDVTGLNSDATYYFNVLVKDEAGNQAVYTMQMLQTSDTVAPTVGNSGAIIGSNVGANSITLNWTKATDNRSLATALTYQVYYSTSNNIDTVSNMTTNGTAFGSAATDIATINVTGLNSDTTYYFNVLVKDEVGNQAAYTMQVLATLDTVAPVVGNSGTITVANVDVTGLTLNWTKATDNKSASTALTYQAYYSTSNNLDTVSNTETNGTPIGTSSADIATIDVTGLTEDTTYYFNVIVTDEAGNKSMYTSFFQKTNLSPDTTAPVAGNSGTITGSNISASGLTLNWTKATDNRSLATALTYQVYYSTSNNIDTVANVTTNGTPFASVAVDIASVNVTGLNSDTTYYFNILVKDEAGNQAAYTMQVLATLDTVAPVVGNSGTITVTNVDVTGLTLNWTKATDNKSASTALTYQAYYSTSNNLDTVSNTETNGTPIGTASADIATKDVTGLSEDTTYYFNVIVSDEAGNKSLYTSQSQKTNLSPDTTAPVAGNSGTIAGSNISASGLTLNWTKATDNRSLATDLTYQVYYSASNNIDTVANVTTNGTPFASAVADMASVDITGLTANTTYYFNVLVTDEVGNQAVYSMQTLQTTDTLAPTVGNSGTISGSNANASGLTVNWTKATDNRSAASALTYQVYYSLSNNIDTVTNMTTNGIAFASAAADIASVNVIGLNSDTSYYFNILVTDEAGNQAAYTMQVLATLDTVAPVAGNSGTLVGSSIGANSLTLNWTKASDNKSAASALTYQVYYSTTNNIDTLSNVKTNGTPYVSATNDIATLNVTGLTANTDYYFNVLVTDEAGNQAVYTSQMFQTADTQAPSVGNSGVLSGSNISASGLTLSWTKATDNRSLATTLTYQVYYSTINNIDTVSNAITNGTPFDTAGTDIASKDVTGLSANTDYYFNVLVTDEAGNQAVYTMQMLQTSDTLAPTVSNSSISTSNITGSGIRLIWIKATDNRSAASGLTYQTYYSTTNNIDDVANMKANGTPFGSPVNDIGSIDVTGLTQNTVYYFNVLVTDEAGNQSAYAAQTERTADTEAPTVGNSGTISGSSITTNSLTLNWTKASDNKSLATALTYQTYYSTSNNIDSVANMTNGTPIGSASADISTVDVSGLNPNTDYYFNVLVTDEAGNQAVYTMQMLQTTDTIAPTVGNSGTISGSSATASGITLNWTKATDNRSAASALTYQAYYSLSNNIDTVANMTTNGTPFGVATADIATIDVTGLNSDTSYYFNVLVTDEAGNKAVYTMQMLQTADTVAPTIGNSTLSVSSVTGNSMTLSWNKATDNMSPDTALTYQAYYSTSNNLDTISNIETNGTPFGSASADISSVDINGLSDTTTYYLNVIVTDQAGNKAMYTTLTTATSDTTGPVFGNSGAFSLVKGTGTDVTVTWTAATDNLTAASDLEYLVYHANDGSTYVPFGTYEKNITTKTVTGLDSYTDIFFKIYVRDAAGNITSTASNFIKTNDVVPPTIVDGNLTLSIDASNNIQVDFVLPSDFAGTADAFYVGYSTTQSDVDNLAGIVSYYPSNSTKFVFGKQVGSTANGQGVLTTYPADTTIYVNILAQDFFTNRSIYNVGSIQTPNIDRQPPVPGANASFNAVTVTWDPAVDDSGGDITYTLYYSAFYALNNLSAIAQYGGSPIATLTNTTTFNYSGFGNIGIVASDSSGNKSAYYVDCTNAQE</sequence>
<evidence type="ECO:0000313" key="7">
    <source>
        <dbReference type="Proteomes" id="UP000683246"/>
    </source>
</evidence>
<keyword evidence="3" id="KW-0732">Signal</keyword>
<feature type="domain" description="Fibronectin type-III" evidence="4">
    <location>
        <begin position="2002"/>
        <end position="2107"/>
    </location>
</feature>
<evidence type="ECO:0000256" key="3">
    <source>
        <dbReference type="SAM" id="SignalP"/>
    </source>
</evidence>
<proteinExistence type="predicted"/>
<keyword evidence="1" id="KW-0677">Repeat</keyword>
<feature type="domain" description="Fibronectin type-III" evidence="4">
    <location>
        <begin position="3902"/>
        <end position="4008"/>
    </location>
</feature>
<evidence type="ECO:0000256" key="1">
    <source>
        <dbReference type="ARBA" id="ARBA00022737"/>
    </source>
</evidence>
<feature type="domain" description="SLH" evidence="5">
    <location>
        <begin position="25"/>
        <end position="87"/>
    </location>
</feature>
<feature type="domain" description="Fibronectin type-III" evidence="4">
    <location>
        <begin position="1553"/>
        <end position="1658"/>
    </location>
</feature>
<dbReference type="KEGG" id="vpy:HZI73_21955"/>
<dbReference type="CDD" id="cd00063">
    <property type="entry name" value="FN3"/>
    <property type="match status" value="13"/>
</dbReference>
<dbReference type="Gene3D" id="2.60.40.10">
    <property type="entry name" value="Immunoglobulins"/>
    <property type="match status" value="35"/>
</dbReference>
<feature type="domain" description="Fibronectin type-III" evidence="4">
    <location>
        <begin position="3569"/>
        <end position="3675"/>
    </location>
</feature>
<feature type="domain" description="Fibronectin type-III" evidence="4">
    <location>
        <begin position="4012"/>
        <end position="4115"/>
    </location>
</feature>
<feature type="domain" description="Fibronectin type-III" evidence="4">
    <location>
        <begin position="1892"/>
        <end position="1998"/>
    </location>
</feature>
<evidence type="ECO:0000313" key="6">
    <source>
        <dbReference type="EMBL" id="QUI24801.1"/>
    </source>
</evidence>
<reference evidence="6" key="1">
    <citation type="submission" date="2020-07" db="EMBL/GenBank/DDBJ databases">
        <title>Vallitalea pronyensis genome.</title>
        <authorList>
            <person name="Postec A."/>
        </authorList>
    </citation>
    <scope>NUCLEOTIDE SEQUENCE</scope>
    <source>
        <strain evidence="6">FatNI3</strain>
    </source>
</reference>
<dbReference type="Proteomes" id="UP000683246">
    <property type="component" value="Chromosome"/>
</dbReference>
<feature type="domain" description="Fibronectin type-III" evidence="4">
    <location>
        <begin position="1440"/>
        <end position="1545"/>
    </location>
</feature>
<feature type="signal peptide" evidence="3">
    <location>
        <begin position="1"/>
        <end position="27"/>
    </location>
</feature>
<dbReference type="PROSITE" id="PS50853">
    <property type="entry name" value="FN3"/>
    <property type="match status" value="29"/>
</dbReference>
<evidence type="ECO:0000259" key="4">
    <source>
        <dbReference type="PROSITE" id="PS50853"/>
    </source>
</evidence>
<gene>
    <name evidence="6" type="ORF">HZI73_21955</name>
</gene>
<organism evidence="6 7">
    <name type="scientific">Vallitalea pronyensis</name>
    <dbReference type="NCBI Taxonomy" id="1348613"/>
    <lineage>
        <taxon>Bacteria</taxon>
        <taxon>Bacillati</taxon>
        <taxon>Bacillota</taxon>
        <taxon>Clostridia</taxon>
        <taxon>Lachnospirales</taxon>
        <taxon>Vallitaleaceae</taxon>
        <taxon>Vallitalea</taxon>
    </lineage>
</organism>
<feature type="domain" description="Fibronectin type-III" evidence="4">
    <location>
        <begin position="3007"/>
        <end position="3119"/>
    </location>
</feature>
<accession>A0A8J8MNQ3</accession>
<feature type="domain" description="Fibronectin type-III" evidence="4">
    <location>
        <begin position="2894"/>
        <end position="2999"/>
    </location>
</feature>
<dbReference type="InterPro" id="IPR013783">
    <property type="entry name" value="Ig-like_fold"/>
</dbReference>
<feature type="domain" description="Fibronectin type-III" evidence="4">
    <location>
        <begin position="2338"/>
        <end position="2444"/>
    </location>
</feature>
<dbReference type="SUPFAM" id="SSF49265">
    <property type="entry name" value="Fibronectin type III"/>
    <property type="match status" value="16"/>
</dbReference>
<feature type="domain" description="SLH" evidence="5">
    <location>
        <begin position="142"/>
        <end position="205"/>
    </location>
</feature>
<dbReference type="InterPro" id="IPR022038">
    <property type="entry name" value="Ig-like_bact"/>
</dbReference>
<feature type="domain" description="Fibronectin type-III" evidence="4">
    <location>
        <begin position="1666"/>
        <end position="1771"/>
    </location>
</feature>
<feature type="domain" description="Fibronectin type-III" evidence="4">
    <location>
        <begin position="4341"/>
        <end position="4443"/>
    </location>
</feature>
<feature type="compositionally biased region" description="Basic and acidic residues" evidence="2">
    <location>
        <begin position="405"/>
        <end position="414"/>
    </location>
</feature>
<feature type="domain" description="Fibronectin type-III" evidence="4">
    <location>
        <begin position="1327"/>
        <end position="1433"/>
    </location>
</feature>
<feature type="domain" description="Fibronectin type-III" evidence="4">
    <location>
        <begin position="2448"/>
        <end position="2553"/>
    </location>
</feature>
<dbReference type="RefSeq" id="WP_212695497.1">
    <property type="nucleotide sequence ID" value="NZ_CP058649.1"/>
</dbReference>
<feature type="region of interest" description="Disordered" evidence="2">
    <location>
        <begin position="405"/>
        <end position="438"/>
    </location>
</feature>
<feature type="domain" description="Fibronectin type-III" evidence="4">
    <location>
        <begin position="2784"/>
        <end position="2887"/>
    </location>
</feature>
<feature type="domain" description="Fibronectin type-III" evidence="4">
    <location>
        <begin position="2115"/>
        <end position="2221"/>
    </location>
</feature>
<dbReference type="Pfam" id="PF00041">
    <property type="entry name" value="fn3"/>
    <property type="match status" value="5"/>
</dbReference>
<feature type="domain" description="Fibronectin type-III" evidence="4">
    <location>
        <begin position="1779"/>
        <end position="1884"/>
    </location>
</feature>
<dbReference type="EMBL" id="CP058649">
    <property type="protein sequence ID" value="QUI24801.1"/>
    <property type="molecule type" value="Genomic_DNA"/>
</dbReference>
<evidence type="ECO:0000259" key="5">
    <source>
        <dbReference type="PROSITE" id="PS51272"/>
    </source>
</evidence>
<feature type="domain" description="Fibronectin type-III" evidence="4">
    <location>
        <begin position="2225"/>
        <end position="2330"/>
    </location>
</feature>
<dbReference type="PANTHER" id="PTHR46957:SF3">
    <property type="entry name" value="CYTOKINE RECEPTOR"/>
    <property type="match status" value="1"/>
</dbReference>
<keyword evidence="7" id="KW-1185">Reference proteome</keyword>
<feature type="domain" description="Fibronectin type-III" evidence="4">
    <location>
        <begin position="1214"/>
        <end position="1320"/>
    </location>
</feature>
<dbReference type="Pfam" id="PF00395">
    <property type="entry name" value="SLH"/>
    <property type="match status" value="1"/>
</dbReference>
<feature type="domain" description="Fibronectin type-III" evidence="4">
    <location>
        <begin position="3123"/>
        <end position="3228"/>
    </location>
</feature>
<dbReference type="InterPro" id="IPR050713">
    <property type="entry name" value="RTP_Phos/Ushers"/>
</dbReference>
<dbReference type="PANTHER" id="PTHR46957">
    <property type="entry name" value="CYTOKINE RECEPTOR"/>
    <property type="match status" value="1"/>
</dbReference>
<name>A0A8J8MNQ3_9FIRM</name>
<feature type="domain" description="Fibronectin type-III" evidence="4">
    <location>
        <begin position="2561"/>
        <end position="2664"/>
    </location>
</feature>
<feature type="domain" description="Fibronectin type-III" evidence="4">
    <location>
        <begin position="3346"/>
        <end position="3452"/>
    </location>
</feature>
<feature type="domain" description="Fibronectin type-III" evidence="4">
    <location>
        <begin position="3792"/>
        <end position="3898"/>
    </location>
</feature>
<dbReference type="PROSITE" id="PS51272">
    <property type="entry name" value="SLH"/>
    <property type="match status" value="2"/>
</dbReference>
<feature type="domain" description="Fibronectin type-III" evidence="4">
    <location>
        <begin position="2671"/>
        <end position="2776"/>
    </location>
</feature>
<dbReference type="InterPro" id="IPR036116">
    <property type="entry name" value="FN3_sf"/>
</dbReference>
<feature type="domain" description="Fibronectin type-III" evidence="4">
    <location>
        <begin position="4122"/>
        <end position="4225"/>
    </location>
</feature>